<accession>A0A3S0AEH5</accession>
<keyword evidence="1" id="KW-0812">Transmembrane</keyword>
<evidence type="ECO:0000256" key="1">
    <source>
        <dbReference type="SAM" id="Phobius"/>
    </source>
</evidence>
<evidence type="ECO:0000313" key="2">
    <source>
        <dbReference type="EMBL" id="RST89817.1"/>
    </source>
</evidence>
<feature type="transmembrane region" description="Helical" evidence="1">
    <location>
        <begin position="9"/>
        <end position="29"/>
    </location>
</feature>
<comment type="caution">
    <text evidence="2">The sequence shown here is derived from an EMBL/GenBank/DDBJ whole genome shotgun (WGS) entry which is preliminary data.</text>
</comment>
<reference evidence="2 3" key="1">
    <citation type="submission" date="2018-03" db="EMBL/GenBank/DDBJ databases">
        <authorList>
            <person name="Gulvik C.A."/>
        </authorList>
    </citation>
    <scope>NUCLEOTIDE SEQUENCE [LARGE SCALE GENOMIC DNA]</scope>
    <source>
        <strain evidence="2 3">JCM 31581</strain>
    </source>
</reference>
<keyword evidence="1" id="KW-0472">Membrane</keyword>
<keyword evidence="3" id="KW-1185">Reference proteome</keyword>
<name>A0A3S0AEH5_9ENTE</name>
<proteinExistence type="predicted"/>
<evidence type="ECO:0000313" key="3">
    <source>
        <dbReference type="Proteomes" id="UP000277864"/>
    </source>
</evidence>
<keyword evidence="1" id="KW-1133">Transmembrane helix</keyword>
<gene>
    <name evidence="2" type="ORF">C7P63_01685</name>
</gene>
<dbReference type="Proteomes" id="UP000277864">
    <property type="component" value="Unassembled WGS sequence"/>
</dbReference>
<protein>
    <submittedName>
        <fullName evidence="2">Uncharacterized protein</fullName>
    </submittedName>
</protein>
<dbReference type="AlphaFoldDB" id="A0A3S0AEH5"/>
<sequence length="323" mass="36852">MQVKTRHKWFIFWGVLASLIAVSVGVFFFTDVAEIRIPFEKIIPPKEKDRKKVTYNKVKNLTISQQVIQTELQKVSEELATLNEELAGTPVHSLLTLSDLTSKWPKKFALADEKEWQPVLRELSLVGQSSTSQIHSMTLVDYRLYMNANNEPETELGVNLNMITADDSYQILPLSLRKTSEPSSLHLTVKQSLVEQDHLFKPITPQDEFLEIGDGLNQINQLCQEYSDPMVFKEAGGDKFNPNYPDFKSLVARFTYGNQATYEDLFQKSRGNLTRLVYTGVDLTNEPDGTAIFELTLPLEKGEANKIYSFKYNRLDTESVKLD</sequence>
<organism evidence="2 3">
    <name type="scientific">Vagococcus humatus</name>
    <dbReference type="NCBI Taxonomy" id="1889241"/>
    <lineage>
        <taxon>Bacteria</taxon>
        <taxon>Bacillati</taxon>
        <taxon>Bacillota</taxon>
        <taxon>Bacilli</taxon>
        <taxon>Lactobacillales</taxon>
        <taxon>Enterococcaceae</taxon>
        <taxon>Vagococcus</taxon>
    </lineage>
</organism>
<dbReference type="EMBL" id="PXZH01000001">
    <property type="protein sequence ID" value="RST89817.1"/>
    <property type="molecule type" value="Genomic_DNA"/>
</dbReference>